<name>A0A6G9AGI1_9BACT</name>
<protein>
    <submittedName>
        <fullName evidence="1">SAM-dependent methyltransferase</fullName>
    </submittedName>
</protein>
<dbReference type="GO" id="GO:0032259">
    <property type="term" value="P:methylation"/>
    <property type="evidence" value="ECO:0007669"/>
    <property type="project" value="UniProtKB-KW"/>
</dbReference>
<dbReference type="KEGG" id="spib:G8759_01575"/>
<dbReference type="EMBL" id="CP050063">
    <property type="protein sequence ID" value="QIP11416.1"/>
    <property type="molecule type" value="Genomic_DNA"/>
</dbReference>
<evidence type="ECO:0000313" key="1">
    <source>
        <dbReference type="EMBL" id="QIP11416.1"/>
    </source>
</evidence>
<dbReference type="RefSeq" id="WP_167204581.1">
    <property type="nucleotide sequence ID" value="NZ_CP050063.1"/>
</dbReference>
<keyword evidence="1" id="KW-0808">Transferase</keyword>
<evidence type="ECO:0000313" key="2">
    <source>
        <dbReference type="Proteomes" id="UP000501802"/>
    </source>
</evidence>
<proteinExistence type="predicted"/>
<accession>A0A6G9AGI1</accession>
<dbReference type="AlphaFoldDB" id="A0A6G9AGI1"/>
<dbReference type="GO" id="GO:0008168">
    <property type="term" value="F:methyltransferase activity"/>
    <property type="evidence" value="ECO:0007669"/>
    <property type="project" value="UniProtKB-KW"/>
</dbReference>
<keyword evidence="2" id="KW-1185">Reference proteome</keyword>
<sequence>MKLNEIVPWGRTFDEYQRMFNLTASDLTKRMLGVGDGPASFNAESTAAGHSVVSIDPVYVFSAKELEKRISDTYETVIEQMHKNADHYNWSAFQDVDQLGRERMKAMNLFLSDYEQGKQQGRYLSNQLPKLPFTNQSFDLVLCSHLLFLYSEQLSEAFHLESIHELSRIAGEIRIFPLISLTGKPSPYLDRVSADCRANGIQVDIIPVDYHFQKGAYQMMRLTKRVD</sequence>
<keyword evidence="1" id="KW-0489">Methyltransferase</keyword>
<gene>
    <name evidence="1" type="ORF">G8759_01575</name>
</gene>
<organism evidence="1 2">
    <name type="scientific">Spirosoma aureum</name>
    <dbReference type="NCBI Taxonomy" id="2692134"/>
    <lineage>
        <taxon>Bacteria</taxon>
        <taxon>Pseudomonadati</taxon>
        <taxon>Bacteroidota</taxon>
        <taxon>Cytophagia</taxon>
        <taxon>Cytophagales</taxon>
        <taxon>Cytophagaceae</taxon>
        <taxon>Spirosoma</taxon>
    </lineage>
</organism>
<reference evidence="1 2" key="1">
    <citation type="submission" date="2020-03" db="EMBL/GenBank/DDBJ databases">
        <authorList>
            <person name="Kim M.K."/>
        </authorList>
    </citation>
    <scope>NUCLEOTIDE SEQUENCE [LARGE SCALE GENOMIC DNA]</scope>
    <source>
        <strain evidence="1 2">BT328</strain>
    </source>
</reference>
<dbReference type="Proteomes" id="UP000501802">
    <property type="component" value="Chromosome"/>
</dbReference>